<evidence type="ECO:0000256" key="4">
    <source>
        <dbReference type="ARBA" id="ARBA00023274"/>
    </source>
</evidence>
<dbReference type="PATRIC" id="fig|1447256.3.peg.1777"/>
<dbReference type="GeneID" id="24305650"/>
<dbReference type="GO" id="GO:0005840">
    <property type="term" value="C:ribosome"/>
    <property type="evidence" value="ECO:0007669"/>
    <property type="project" value="UniProtKB-KW"/>
</dbReference>
<reference evidence="7 8" key="1">
    <citation type="submission" date="2014-01" db="EMBL/GenBank/DDBJ databases">
        <title>Development of a Comparative Genomic Fingerprinting Assay for High Resolution Genotyping of Arcobacter butzleri.</title>
        <authorList>
            <person name="Webb A.L."/>
            <person name="Inglis G.D."/>
            <person name="Kruczkiewicz P."/>
            <person name="Selinger L.B."/>
            <person name="Taboada E.N."/>
        </authorList>
    </citation>
    <scope>NUCLEOTIDE SEQUENCE [LARGE SCALE GENOMIC DNA]</scope>
    <source>
        <strain evidence="7 8">L348</strain>
    </source>
</reference>
<dbReference type="HAMAP" id="MF_00362">
    <property type="entry name" value="Ribosomal_uL10"/>
    <property type="match status" value="1"/>
</dbReference>
<evidence type="ECO:0000256" key="1">
    <source>
        <dbReference type="ARBA" id="ARBA00002633"/>
    </source>
</evidence>
<evidence type="ECO:0000256" key="3">
    <source>
        <dbReference type="ARBA" id="ARBA00022980"/>
    </source>
</evidence>
<protein>
    <recommendedName>
        <fullName evidence="5 6">Large ribosomal subunit protein uL10</fullName>
    </recommendedName>
</protein>
<dbReference type="InterPro" id="IPR001790">
    <property type="entry name" value="Ribosomal_uL10"/>
</dbReference>
<dbReference type="GO" id="GO:0070180">
    <property type="term" value="F:large ribosomal subunit rRNA binding"/>
    <property type="evidence" value="ECO:0007669"/>
    <property type="project" value="UniProtKB-UniRule"/>
</dbReference>
<dbReference type="GO" id="GO:1990904">
    <property type="term" value="C:ribonucleoprotein complex"/>
    <property type="evidence" value="ECO:0007669"/>
    <property type="project" value="UniProtKB-KW"/>
</dbReference>
<dbReference type="GO" id="GO:0006412">
    <property type="term" value="P:translation"/>
    <property type="evidence" value="ECO:0007669"/>
    <property type="project" value="UniProtKB-UniRule"/>
</dbReference>
<comment type="caution">
    <text evidence="7">The sequence shown here is derived from an EMBL/GenBank/DDBJ whole genome shotgun (WGS) entry which is preliminary data.</text>
</comment>
<dbReference type="Gene3D" id="3.30.70.1730">
    <property type="match status" value="1"/>
</dbReference>
<keyword evidence="3 6" id="KW-0689">Ribosomal protein</keyword>
<dbReference type="PANTHER" id="PTHR11560">
    <property type="entry name" value="39S RIBOSOMAL PROTEIN L10, MITOCHONDRIAL"/>
    <property type="match status" value="1"/>
</dbReference>
<evidence type="ECO:0000256" key="6">
    <source>
        <dbReference type="HAMAP-Rule" id="MF_00362"/>
    </source>
</evidence>
<name>A0A0G9JVP0_9BACT</name>
<proteinExistence type="inferred from homology"/>
<dbReference type="Proteomes" id="UP000035514">
    <property type="component" value="Unassembled WGS sequence"/>
</dbReference>
<evidence type="ECO:0000256" key="2">
    <source>
        <dbReference type="ARBA" id="ARBA00008889"/>
    </source>
</evidence>
<gene>
    <name evidence="6" type="primary">rplJ</name>
    <name evidence="7" type="ORF">AA20_09100</name>
</gene>
<dbReference type="SMR" id="A0A0G9JVP0"/>
<keyword evidence="6" id="KW-0694">RNA-binding</keyword>
<dbReference type="RefSeq" id="WP_004511256.1">
    <property type="nucleotide sequence ID" value="NZ_JAIQ01000129.1"/>
</dbReference>
<dbReference type="CDD" id="cd05797">
    <property type="entry name" value="Ribosomal_L10"/>
    <property type="match status" value="1"/>
</dbReference>
<sequence>MTREEKSQVIDFLTAEFKSSLAVVVCDYKGLTHKELETLRKEAKANNTKVQVAKNTLVTVAVKNAELGDIELSGTNIFLWSDDQISACKVADKFASANKEKFAIKSGIIEGQISDASKVNAFAKLPSREELLGMLASVWMGPVRNFTIGLDALRRKKEEEAA</sequence>
<keyword evidence="4 6" id="KW-0687">Ribonucleoprotein</keyword>
<comment type="function">
    <text evidence="1 6">Forms part of the ribosomal stalk, playing a central role in the interaction of the ribosome with GTP-bound translation factors.</text>
</comment>
<comment type="similarity">
    <text evidence="2 6">Belongs to the universal ribosomal protein uL10 family.</text>
</comment>
<accession>A0A0G9JVP0</accession>
<dbReference type="NCBIfam" id="NF000955">
    <property type="entry name" value="PRK00099.1-1"/>
    <property type="match status" value="1"/>
</dbReference>
<dbReference type="InterPro" id="IPR047865">
    <property type="entry name" value="Ribosomal_uL10_bac_type"/>
</dbReference>
<keyword evidence="6" id="KW-0699">rRNA-binding</keyword>
<comment type="subunit">
    <text evidence="6">Part of the ribosomal stalk of the 50S ribosomal subunit. The N-terminus interacts with L11 and the large rRNA to form the base of the stalk. The C-terminus forms an elongated spine to which L12 dimers bind in a sequential fashion forming a multimeric L10(L12)X complex.</text>
</comment>
<evidence type="ECO:0000313" key="7">
    <source>
        <dbReference type="EMBL" id="KLD98250.1"/>
    </source>
</evidence>
<evidence type="ECO:0000256" key="5">
    <source>
        <dbReference type="ARBA" id="ARBA00035202"/>
    </source>
</evidence>
<dbReference type="Pfam" id="PF00466">
    <property type="entry name" value="Ribosomal_L10"/>
    <property type="match status" value="1"/>
</dbReference>
<dbReference type="EMBL" id="JAIQ01000129">
    <property type="protein sequence ID" value="KLD98250.1"/>
    <property type="molecule type" value="Genomic_DNA"/>
</dbReference>
<organism evidence="7 8">
    <name type="scientific">Aliarcobacter butzleri L348</name>
    <dbReference type="NCBI Taxonomy" id="1447256"/>
    <lineage>
        <taxon>Bacteria</taxon>
        <taxon>Pseudomonadati</taxon>
        <taxon>Campylobacterota</taxon>
        <taxon>Epsilonproteobacteria</taxon>
        <taxon>Campylobacterales</taxon>
        <taxon>Arcobacteraceae</taxon>
        <taxon>Aliarcobacter</taxon>
    </lineage>
</organism>
<evidence type="ECO:0000313" key="8">
    <source>
        <dbReference type="Proteomes" id="UP000035514"/>
    </source>
</evidence>
<dbReference type="InterPro" id="IPR022973">
    <property type="entry name" value="Ribosomal_uL10_bac"/>
</dbReference>
<dbReference type="AlphaFoldDB" id="A0A0G9JVP0"/>
<dbReference type="InterPro" id="IPR043141">
    <property type="entry name" value="Ribosomal_uL10-like_sf"/>
</dbReference>
<dbReference type="SUPFAM" id="SSF160369">
    <property type="entry name" value="Ribosomal protein L10-like"/>
    <property type="match status" value="1"/>
</dbReference>